<comment type="caution">
    <text evidence="9">The sequence shown here is derived from an EMBL/GenBank/DDBJ whole genome shotgun (WGS) entry which is preliminary data.</text>
</comment>
<keyword evidence="5 7" id="KW-1133">Transmembrane helix</keyword>
<protein>
    <submittedName>
        <fullName evidence="9">Surface polysaccharide O-acyltransferase-like enzyme</fullName>
    </submittedName>
</protein>
<accession>A0A7W9W998</accession>
<keyword evidence="6 7" id="KW-0472">Membrane</keyword>
<reference evidence="9 10" key="1">
    <citation type="submission" date="2020-08" db="EMBL/GenBank/DDBJ databases">
        <title>Genomic Encyclopedia of Type Strains, Phase IV (KMG-IV): sequencing the most valuable type-strain genomes for metagenomic binning, comparative biology and taxonomic classification.</title>
        <authorList>
            <person name="Goeker M."/>
        </authorList>
    </citation>
    <scope>NUCLEOTIDE SEQUENCE [LARGE SCALE GENOMIC DNA]</scope>
    <source>
        <strain evidence="9 10">DSM 23562</strain>
    </source>
</reference>
<evidence type="ECO:0000256" key="1">
    <source>
        <dbReference type="ARBA" id="ARBA00004651"/>
    </source>
</evidence>
<dbReference type="GO" id="GO:0016413">
    <property type="term" value="F:O-acetyltransferase activity"/>
    <property type="evidence" value="ECO:0007669"/>
    <property type="project" value="TreeGrafter"/>
</dbReference>
<evidence type="ECO:0000313" key="9">
    <source>
        <dbReference type="EMBL" id="MBB6052965.1"/>
    </source>
</evidence>
<evidence type="ECO:0000256" key="5">
    <source>
        <dbReference type="ARBA" id="ARBA00022989"/>
    </source>
</evidence>
<dbReference type="EMBL" id="JACHGW010000005">
    <property type="protein sequence ID" value="MBB6052965.1"/>
    <property type="molecule type" value="Genomic_DNA"/>
</dbReference>
<keyword evidence="9" id="KW-0808">Transferase</keyword>
<name>A0A7W9W998_ARMRO</name>
<dbReference type="RefSeq" id="WP_184202798.1">
    <property type="nucleotide sequence ID" value="NZ_JACHGW010000005.1"/>
</dbReference>
<evidence type="ECO:0000256" key="7">
    <source>
        <dbReference type="SAM" id="Phobius"/>
    </source>
</evidence>
<organism evidence="9 10">
    <name type="scientific">Armatimonas rosea</name>
    <dbReference type="NCBI Taxonomy" id="685828"/>
    <lineage>
        <taxon>Bacteria</taxon>
        <taxon>Bacillati</taxon>
        <taxon>Armatimonadota</taxon>
        <taxon>Armatimonadia</taxon>
        <taxon>Armatimonadales</taxon>
        <taxon>Armatimonadaceae</taxon>
        <taxon>Armatimonas</taxon>
    </lineage>
</organism>
<evidence type="ECO:0000256" key="3">
    <source>
        <dbReference type="ARBA" id="ARBA00022475"/>
    </source>
</evidence>
<comment type="subcellular location">
    <subcellularLocation>
        <location evidence="1">Cell membrane</location>
        <topology evidence="1">Multi-pass membrane protein</topology>
    </subcellularLocation>
</comment>
<dbReference type="AlphaFoldDB" id="A0A7W9W998"/>
<dbReference type="InterPro" id="IPR002656">
    <property type="entry name" value="Acyl_transf_3_dom"/>
</dbReference>
<keyword evidence="4 7" id="KW-0812">Transmembrane</keyword>
<sequence length="333" mass="37528">MRLAYGDTVRVCGLLAVLLIHVCGFGRRPPLDEDTVGWWVCNVLSSLSQWAVPVFVMLSGALLLNPDRVETPLAFARKRFFRVGVPLLFWCYFYLSWSNPNGMTPTSWSFLRQGRPYYHLYFLFIVAGLYLLTPPLRALIRFLGDRERWWLGALALTVAAATVFWRSKAEDRTAWTLFVPYIGYYLLGFSLKRRTGDPLTPLLGLLGWILGAAYVTFGEWAGAANVQPKDQFNYVINGHFSPAVILESLGVFVCLREWVRREPKNITLLAQLSMGIYLLHPFLLEELARSGISNRWHGPAIGVPVTVTLLLGLSTLSVYLIQRAPFAKVLIGG</sequence>
<feature type="transmembrane region" description="Helical" evidence="7">
    <location>
        <begin position="203"/>
        <end position="222"/>
    </location>
</feature>
<dbReference type="PANTHER" id="PTHR40074:SF2">
    <property type="entry name" value="O-ACETYLTRANSFERASE WECH"/>
    <property type="match status" value="1"/>
</dbReference>
<feature type="transmembrane region" description="Helical" evidence="7">
    <location>
        <begin position="148"/>
        <end position="167"/>
    </location>
</feature>
<dbReference type="PANTHER" id="PTHR40074">
    <property type="entry name" value="O-ACETYLTRANSFERASE WECH"/>
    <property type="match status" value="1"/>
</dbReference>
<dbReference type="GO" id="GO:0005886">
    <property type="term" value="C:plasma membrane"/>
    <property type="evidence" value="ECO:0007669"/>
    <property type="project" value="UniProtKB-SubCell"/>
</dbReference>
<evidence type="ECO:0000259" key="8">
    <source>
        <dbReference type="Pfam" id="PF01757"/>
    </source>
</evidence>
<feature type="transmembrane region" description="Helical" evidence="7">
    <location>
        <begin position="117"/>
        <end position="136"/>
    </location>
</feature>
<feature type="transmembrane region" description="Helical" evidence="7">
    <location>
        <begin position="173"/>
        <end position="191"/>
    </location>
</feature>
<comment type="similarity">
    <text evidence="2">Belongs to the acyltransferase 3 family.</text>
</comment>
<evidence type="ECO:0000256" key="4">
    <source>
        <dbReference type="ARBA" id="ARBA00022692"/>
    </source>
</evidence>
<proteinExistence type="inferred from homology"/>
<feature type="transmembrane region" description="Helical" evidence="7">
    <location>
        <begin position="36"/>
        <end position="58"/>
    </location>
</feature>
<feature type="transmembrane region" description="Helical" evidence="7">
    <location>
        <begin position="234"/>
        <end position="254"/>
    </location>
</feature>
<feature type="transmembrane region" description="Helical" evidence="7">
    <location>
        <begin position="266"/>
        <end position="284"/>
    </location>
</feature>
<evidence type="ECO:0000256" key="2">
    <source>
        <dbReference type="ARBA" id="ARBA00007400"/>
    </source>
</evidence>
<evidence type="ECO:0000256" key="6">
    <source>
        <dbReference type="ARBA" id="ARBA00023136"/>
    </source>
</evidence>
<keyword evidence="9" id="KW-0012">Acyltransferase</keyword>
<dbReference type="Pfam" id="PF01757">
    <property type="entry name" value="Acyl_transf_3"/>
    <property type="match status" value="1"/>
</dbReference>
<feature type="domain" description="Acyltransferase 3" evidence="8">
    <location>
        <begin position="7"/>
        <end position="321"/>
    </location>
</feature>
<evidence type="ECO:0000313" key="10">
    <source>
        <dbReference type="Proteomes" id="UP000520814"/>
    </source>
</evidence>
<keyword evidence="10" id="KW-1185">Reference proteome</keyword>
<feature type="transmembrane region" description="Helical" evidence="7">
    <location>
        <begin position="79"/>
        <end position="97"/>
    </location>
</feature>
<keyword evidence="3" id="KW-1003">Cell membrane</keyword>
<dbReference type="GO" id="GO:0009246">
    <property type="term" value="P:enterobacterial common antigen biosynthetic process"/>
    <property type="evidence" value="ECO:0007669"/>
    <property type="project" value="TreeGrafter"/>
</dbReference>
<gene>
    <name evidence="9" type="ORF">HNQ39_004797</name>
</gene>
<feature type="transmembrane region" description="Helical" evidence="7">
    <location>
        <begin position="296"/>
        <end position="321"/>
    </location>
</feature>
<dbReference type="Proteomes" id="UP000520814">
    <property type="component" value="Unassembled WGS sequence"/>
</dbReference>